<feature type="transmembrane region" description="Helical" evidence="1">
    <location>
        <begin position="177"/>
        <end position="197"/>
    </location>
</feature>
<dbReference type="Pfam" id="PF02447">
    <property type="entry name" value="GntP_permease"/>
    <property type="match status" value="1"/>
</dbReference>
<feature type="transmembrane region" description="Helical" evidence="1">
    <location>
        <begin position="99"/>
        <end position="127"/>
    </location>
</feature>
<dbReference type="PANTHER" id="PTHR30354">
    <property type="entry name" value="GNT FAMILY GLUCONATE TRANSPORTER"/>
    <property type="match status" value="1"/>
</dbReference>
<keyword evidence="1" id="KW-0472">Membrane</keyword>
<name>A0A433RVA9_9BACL</name>
<feature type="transmembrane region" description="Helical" evidence="1">
    <location>
        <begin position="228"/>
        <end position="250"/>
    </location>
</feature>
<evidence type="ECO:0000313" key="3">
    <source>
        <dbReference type="Proteomes" id="UP000288623"/>
    </source>
</evidence>
<evidence type="ECO:0000313" key="2">
    <source>
        <dbReference type="EMBL" id="RUS57210.1"/>
    </source>
</evidence>
<feature type="transmembrane region" description="Helical" evidence="1">
    <location>
        <begin position="58"/>
        <end position="79"/>
    </location>
</feature>
<dbReference type="GO" id="GO:0005886">
    <property type="term" value="C:plasma membrane"/>
    <property type="evidence" value="ECO:0007669"/>
    <property type="project" value="TreeGrafter"/>
</dbReference>
<dbReference type="EMBL" id="JTFC01000026">
    <property type="protein sequence ID" value="RUS57210.1"/>
    <property type="molecule type" value="Genomic_DNA"/>
</dbReference>
<accession>A0A433RVA9</accession>
<comment type="caution">
    <text evidence="2">The sequence shown here is derived from an EMBL/GenBank/DDBJ whole genome shotgun (WGS) entry which is preliminary data.</text>
</comment>
<feature type="transmembrane region" description="Helical" evidence="1">
    <location>
        <begin position="386"/>
        <end position="409"/>
    </location>
</feature>
<dbReference type="AlphaFoldDB" id="A0A433RVA9"/>
<feature type="transmembrane region" description="Helical" evidence="1">
    <location>
        <begin position="5"/>
        <end position="22"/>
    </location>
</feature>
<feature type="transmembrane region" description="Helical" evidence="1">
    <location>
        <begin position="262"/>
        <end position="284"/>
    </location>
</feature>
<dbReference type="InterPro" id="IPR003474">
    <property type="entry name" value="Glcn_transporter"/>
</dbReference>
<proteinExistence type="predicted"/>
<organism evidence="2 3">
    <name type="scientific">Candidatus Kurthia intestinigallinarum</name>
    <dbReference type="NCBI Taxonomy" id="1562256"/>
    <lineage>
        <taxon>Bacteria</taxon>
        <taxon>Bacillati</taxon>
        <taxon>Bacillota</taxon>
        <taxon>Bacilli</taxon>
        <taxon>Bacillales</taxon>
        <taxon>Caryophanaceae</taxon>
        <taxon>Kurthia</taxon>
    </lineage>
</organism>
<feature type="transmembrane region" description="Helical" evidence="1">
    <location>
        <begin position="344"/>
        <end position="374"/>
    </location>
</feature>
<feature type="transmembrane region" description="Helical" evidence="1">
    <location>
        <begin position="139"/>
        <end position="157"/>
    </location>
</feature>
<sequence length="446" mass="47094">MDAYLLLITLLAIVIVIVGVSVFKWHAFISLVVASLFLAIFSGMSFDKIVTAYETGVGGTLGHLIGIIALGTILGKMLAESGAGLRIANFFIKVFGEKRLPWAMFLSGFIIGIPVFFEVGILILLPLIISIAKASKKNLLLIGLPAIAGLSIVHGLVPPHPGAVAAIGIYGADMGKVLLYSLIIAIPAGILGGPLFAKFISKRVKPEGKPKTIIIEDKDDSQMPSTGMSFFIILLPVILMVFGTMAGYLTKLIGAGKGTEHVFAFIGSPLIALLISVFAAYYFLGHRLGITKKQMKEFTEDCIMPVGSIALIIGAGGGFKQILIDSGVGATIGNLAQNFDLSPLVLAFVIAGLIRIATGSATVALTTAAGIVAPIIEHMTGVNKELLVIVTGAGSLMFSHVNDAGFWMVKEYLGLTIKETFKTWTALETILSFSAFILALIVNAFI</sequence>
<feature type="transmembrane region" description="Helical" evidence="1">
    <location>
        <begin position="421"/>
        <end position="445"/>
    </location>
</feature>
<dbReference type="RefSeq" id="WP_126990105.1">
    <property type="nucleotide sequence ID" value="NZ_JTFC01000026.1"/>
</dbReference>
<dbReference type="GO" id="GO:0015128">
    <property type="term" value="F:gluconate transmembrane transporter activity"/>
    <property type="evidence" value="ECO:0007669"/>
    <property type="project" value="InterPro"/>
</dbReference>
<dbReference type="Proteomes" id="UP000288623">
    <property type="component" value="Unassembled WGS sequence"/>
</dbReference>
<protein>
    <submittedName>
        <fullName evidence="2">2-keto-3-deoxygluconate permease</fullName>
    </submittedName>
</protein>
<dbReference type="PANTHER" id="PTHR30354:SF26">
    <property type="entry name" value="TRANSPORTER, PUTATIVE-RELATED"/>
    <property type="match status" value="1"/>
</dbReference>
<evidence type="ECO:0000256" key="1">
    <source>
        <dbReference type="SAM" id="Phobius"/>
    </source>
</evidence>
<gene>
    <name evidence="2" type="ORF">QI30_06405</name>
</gene>
<dbReference type="PIRSF" id="PIRSF002746">
    <property type="entry name" value="Gluconate_transporter"/>
    <property type="match status" value="1"/>
</dbReference>
<dbReference type="OrthoDB" id="9787129at2"/>
<feature type="transmembrane region" description="Helical" evidence="1">
    <location>
        <begin position="305"/>
        <end position="324"/>
    </location>
</feature>
<keyword evidence="1" id="KW-0812">Transmembrane</keyword>
<feature type="transmembrane region" description="Helical" evidence="1">
    <location>
        <begin position="28"/>
        <end position="46"/>
    </location>
</feature>
<keyword evidence="3" id="KW-1185">Reference proteome</keyword>
<reference evidence="2 3" key="1">
    <citation type="submission" date="2014-11" db="EMBL/GenBank/DDBJ databases">
        <title>Genome sequence and analysis of novel Kurthia sp.</title>
        <authorList>
            <person name="Lawson J.N."/>
            <person name="Gonzalez J.E."/>
            <person name="Rinauldi L."/>
            <person name="Xuan Z."/>
            <person name="Firman A."/>
            <person name="Shaddox L."/>
            <person name="Trudeau A."/>
            <person name="Shah S."/>
            <person name="Reiman D."/>
        </authorList>
    </citation>
    <scope>NUCLEOTIDE SEQUENCE [LARGE SCALE GENOMIC DNA]</scope>
    <source>
        <strain evidence="2 3">3B1D</strain>
    </source>
</reference>
<dbReference type="NCBIfam" id="TIGR00791">
    <property type="entry name" value="gntP"/>
    <property type="match status" value="1"/>
</dbReference>
<keyword evidence="1" id="KW-1133">Transmembrane helix</keyword>